<gene>
    <name evidence="1" type="ORF">HAP48_028420</name>
</gene>
<accession>A0A973W3M0</accession>
<evidence type="ECO:0000313" key="1">
    <source>
        <dbReference type="EMBL" id="NVI46817.1"/>
    </source>
</evidence>
<proteinExistence type="predicted"/>
<sequence length="122" mass="13529">MTVAVDLHRLAEAIAAGADLTSEERAAAAQALRAISRPRNATRDEILADGMARFCGHLPSARAQAEAFGAGWRRYEAGAWLHERLLDQPPARRVGKIEYVYWQALKIYPHVLGAERLRRLVG</sequence>
<organism evidence="1">
    <name type="scientific">Bradyrhizobium septentrionale</name>
    <dbReference type="NCBI Taxonomy" id="1404411"/>
    <lineage>
        <taxon>Bacteria</taxon>
        <taxon>Pseudomonadati</taxon>
        <taxon>Pseudomonadota</taxon>
        <taxon>Alphaproteobacteria</taxon>
        <taxon>Hyphomicrobiales</taxon>
        <taxon>Nitrobacteraceae</taxon>
        <taxon>Bradyrhizobium</taxon>
    </lineage>
</organism>
<reference evidence="1" key="1">
    <citation type="submission" date="2020-06" db="EMBL/GenBank/DDBJ databases">
        <title>Whole Genome Sequence of Bradyrhizobium sp. Strain 1S1.</title>
        <authorList>
            <person name="Bromfield E.S.P."/>
            <person name="Cloutier S."/>
        </authorList>
    </citation>
    <scope>NUCLEOTIDE SEQUENCE [LARGE SCALE GENOMIC DNA]</scope>
    <source>
        <strain evidence="1">1S1</strain>
    </source>
</reference>
<dbReference type="RefSeq" id="WP_166206337.1">
    <property type="nucleotide sequence ID" value="NZ_CP088285.1"/>
</dbReference>
<comment type="caution">
    <text evidence="1">The sequence shown here is derived from an EMBL/GenBank/DDBJ whole genome shotgun (WGS) entry which is preliminary data.</text>
</comment>
<protein>
    <submittedName>
        <fullName evidence="1">Uncharacterized protein</fullName>
    </submittedName>
</protein>
<name>A0A973W3M0_9BRAD</name>
<dbReference type="EMBL" id="JAAOLE020000001">
    <property type="protein sequence ID" value="NVI46817.1"/>
    <property type="molecule type" value="Genomic_DNA"/>
</dbReference>
<dbReference type="AlphaFoldDB" id="A0A973W3M0"/>